<evidence type="ECO:0000313" key="3">
    <source>
        <dbReference type="Proteomes" id="UP000320293"/>
    </source>
</evidence>
<dbReference type="EMBL" id="SFBF01000129">
    <property type="protein sequence ID" value="TRU49822.1"/>
    <property type="molecule type" value="Genomic_DNA"/>
</dbReference>
<name>A0A552FSW7_MICAE</name>
<evidence type="ECO:0000313" key="2">
    <source>
        <dbReference type="EMBL" id="TRU49822.1"/>
    </source>
</evidence>
<reference evidence="2 3" key="1">
    <citation type="submission" date="2019-01" db="EMBL/GenBank/DDBJ databases">
        <title>Coherence of Microcystis species and biogeography revealed through population genomics.</title>
        <authorList>
            <person name="Perez-Carrascal O.M."/>
            <person name="Terrat Y."/>
            <person name="Giani A."/>
            <person name="Fortin N."/>
            <person name="Tromas N."/>
            <person name="Shapiro B.J."/>
        </authorList>
    </citation>
    <scope>NUCLEOTIDE SEQUENCE [LARGE SCALE GENOMIC DNA]</scope>
    <source>
        <strain evidence="2">Ma_QC_Ca_00000000_S207</strain>
    </source>
</reference>
<gene>
    <name evidence="2" type="ORF">EWV91_07055</name>
</gene>
<dbReference type="AlphaFoldDB" id="A0A552FSW7"/>
<evidence type="ECO:0000256" key="1">
    <source>
        <dbReference type="SAM" id="MobiDB-lite"/>
    </source>
</evidence>
<comment type="caution">
    <text evidence="2">The sequence shown here is derived from an EMBL/GenBank/DDBJ whole genome shotgun (WGS) entry which is preliminary data.</text>
</comment>
<accession>A0A552FSW7</accession>
<organism evidence="2 3">
    <name type="scientific">Microcystis aeruginosa Ma_QC_Ca_00000000_S207</name>
    <dbReference type="NCBI Taxonomy" id="2486251"/>
    <lineage>
        <taxon>Bacteria</taxon>
        <taxon>Bacillati</taxon>
        <taxon>Cyanobacteriota</taxon>
        <taxon>Cyanophyceae</taxon>
        <taxon>Oscillatoriophycideae</taxon>
        <taxon>Chroococcales</taxon>
        <taxon>Microcystaceae</taxon>
        <taxon>Microcystis</taxon>
    </lineage>
</organism>
<protein>
    <submittedName>
        <fullName evidence="2">Uncharacterized protein</fullName>
    </submittedName>
</protein>
<sequence>MSRAKKNYERKSKQKSLLGLDDTTAVTKGAKGDIKNTLIQTGKSVILGVGTGLLTGVVLGRTSLAVGLAVMGASYYYGSHTGVMFGAGMITANGYQKATGAINGTADQMDGLEGVKERLLNFRDSFSEKLWLDKILKKKSADKPANGLGQVQYFTYPGQESLPVEGVGEIDLSALDKIEQQIKQQAQKQAQPVSGNQPEDTFGALELEDKLY</sequence>
<feature type="region of interest" description="Disordered" evidence="1">
    <location>
        <begin position="183"/>
        <end position="212"/>
    </location>
</feature>
<proteinExistence type="predicted"/>
<dbReference type="Proteomes" id="UP000320293">
    <property type="component" value="Unassembled WGS sequence"/>
</dbReference>